<name>A0ABS2NSV1_9FIRM</name>
<dbReference type="EMBL" id="JAFBEE010000022">
    <property type="protein sequence ID" value="MBM7616034.1"/>
    <property type="molecule type" value="Genomic_DNA"/>
</dbReference>
<feature type="compositionally biased region" description="Polar residues" evidence="1">
    <location>
        <begin position="44"/>
        <end position="53"/>
    </location>
</feature>
<reference evidence="2 3" key="1">
    <citation type="submission" date="2021-01" db="EMBL/GenBank/DDBJ databases">
        <title>Genomic Encyclopedia of Type Strains, Phase IV (KMG-IV): sequencing the most valuable type-strain genomes for metagenomic binning, comparative biology and taxonomic classification.</title>
        <authorList>
            <person name="Goeker M."/>
        </authorList>
    </citation>
    <scope>NUCLEOTIDE SEQUENCE [LARGE SCALE GENOMIC DNA]</scope>
    <source>
        <strain evidence="2 3">DSM 25890</strain>
    </source>
</reference>
<keyword evidence="3" id="KW-1185">Reference proteome</keyword>
<protein>
    <submittedName>
        <fullName evidence="2">Uncharacterized protein</fullName>
    </submittedName>
</protein>
<evidence type="ECO:0000313" key="2">
    <source>
        <dbReference type="EMBL" id="MBM7616034.1"/>
    </source>
</evidence>
<organism evidence="2 3">
    <name type="scientific">Alkaliphilus hydrothermalis</name>
    <dbReference type="NCBI Taxonomy" id="1482730"/>
    <lineage>
        <taxon>Bacteria</taxon>
        <taxon>Bacillati</taxon>
        <taxon>Bacillota</taxon>
        <taxon>Clostridia</taxon>
        <taxon>Peptostreptococcales</taxon>
        <taxon>Natronincolaceae</taxon>
        <taxon>Alkaliphilus</taxon>
    </lineage>
</organism>
<evidence type="ECO:0000313" key="3">
    <source>
        <dbReference type="Proteomes" id="UP001314796"/>
    </source>
</evidence>
<dbReference type="Proteomes" id="UP001314796">
    <property type="component" value="Unassembled WGS sequence"/>
</dbReference>
<feature type="region of interest" description="Disordered" evidence="1">
    <location>
        <begin position="39"/>
        <end position="68"/>
    </location>
</feature>
<comment type="caution">
    <text evidence="2">The sequence shown here is derived from an EMBL/GenBank/DDBJ whole genome shotgun (WGS) entry which is preliminary data.</text>
</comment>
<proteinExistence type="predicted"/>
<accession>A0ABS2NSV1</accession>
<dbReference type="RefSeq" id="WP_204403860.1">
    <property type="nucleotide sequence ID" value="NZ_JAFBEE010000022.1"/>
</dbReference>
<evidence type="ECO:0000256" key="1">
    <source>
        <dbReference type="SAM" id="MobiDB-lite"/>
    </source>
</evidence>
<gene>
    <name evidence="2" type="ORF">JOC73_002610</name>
</gene>
<sequence>MASFWEKLTAHWFRNSADNAAMKHEYGSGYGEVVDELEAEDQSPLVSTSQLVVNPTIEMEENMTSHRN</sequence>